<keyword evidence="4" id="KW-1185">Reference proteome</keyword>
<protein>
    <submittedName>
        <fullName evidence="3">Glycosyltransferase involved in cell wall bisynthesis</fullName>
    </submittedName>
</protein>
<dbReference type="PANTHER" id="PTHR12526:SF636">
    <property type="entry name" value="BLL3647 PROTEIN"/>
    <property type="match status" value="1"/>
</dbReference>
<dbReference type="AlphaFoldDB" id="A0A1T4QDS8"/>
<dbReference type="RefSeq" id="WP_078761518.1">
    <property type="nucleotide sequence ID" value="NZ_FUWS01000005.1"/>
</dbReference>
<reference evidence="3 4" key="1">
    <citation type="submission" date="2017-02" db="EMBL/GenBank/DDBJ databases">
        <authorList>
            <person name="Peterson S.W."/>
        </authorList>
    </citation>
    <scope>NUCLEOTIDE SEQUENCE [LARGE SCALE GENOMIC DNA]</scope>
    <source>
        <strain evidence="3 4">DSM 45154</strain>
    </source>
</reference>
<organism evidence="3 4">
    <name type="scientific">Marinactinospora thermotolerans DSM 45154</name>
    <dbReference type="NCBI Taxonomy" id="1122192"/>
    <lineage>
        <taxon>Bacteria</taxon>
        <taxon>Bacillati</taxon>
        <taxon>Actinomycetota</taxon>
        <taxon>Actinomycetes</taxon>
        <taxon>Streptosporangiales</taxon>
        <taxon>Nocardiopsidaceae</taxon>
        <taxon>Marinactinospora</taxon>
    </lineage>
</organism>
<name>A0A1T4QDS8_9ACTN</name>
<sequence>MSLSSPGGATGHRIGYVLKMYPRFSETFVVTEVLAREARGADIELFSLRLPNDGRFHDTLSRVQAPVTYLPHTRLRAAELWETLARVNALRPIGPDALTALLAADARDAAQAMELAVHVTERGITHLHAHFGSVATTVARLTSLITGVPYSFTAHAKDIFHASVEPADLAAKLADAHHVVTVSDYNVGHLTDRYGSAARRVYRVYNGLDLSAHPYRDPVDRLPLIAAVGRLVEKKGFDVLLEACALLVARGVRFRCRIAGTGALAGELTALAERLGLAGTVEFTGPLPQPRVRELVGAAAVFAAPCVVGSDGNADGLPTVLLEAMALGTPCVSTDVTGIPEVVRDGETGLVVAQRDPAALADALAALLADPTLRVGLARAGRALVEREFDAAVQAGRLDALLPPPPVTGPPVPAAVAAL</sequence>
<keyword evidence="1 3" id="KW-0808">Transferase</keyword>
<evidence type="ECO:0000313" key="3">
    <source>
        <dbReference type="EMBL" id="SKA01882.1"/>
    </source>
</evidence>
<dbReference type="PANTHER" id="PTHR12526">
    <property type="entry name" value="GLYCOSYLTRANSFERASE"/>
    <property type="match status" value="1"/>
</dbReference>
<dbReference type="Gene3D" id="3.40.50.2000">
    <property type="entry name" value="Glycogen Phosphorylase B"/>
    <property type="match status" value="2"/>
</dbReference>
<gene>
    <name evidence="3" type="ORF">SAMN02745673_02177</name>
</gene>
<evidence type="ECO:0000259" key="2">
    <source>
        <dbReference type="Pfam" id="PF00534"/>
    </source>
</evidence>
<dbReference type="SUPFAM" id="SSF53756">
    <property type="entry name" value="UDP-Glycosyltransferase/glycogen phosphorylase"/>
    <property type="match status" value="1"/>
</dbReference>
<dbReference type="EMBL" id="FUWS01000005">
    <property type="protein sequence ID" value="SKA01882.1"/>
    <property type="molecule type" value="Genomic_DNA"/>
</dbReference>
<proteinExistence type="predicted"/>
<evidence type="ECO:0000313" key="4">
    <source>
        <dbReference type="Proteomes" id="UP000190637"/>
    </source>
</evidence>
<dbReference type="InterPro" id="IPR001296">
    <property type="entry name" value="Glyco_trans_1"/>
</dbReference>
<feature type="domain" description="Glycosyl transferase family 1" evidence="2">
    <location>
        <begin position="222"/>
        <end position="382"/>
    </location>
</feature>
<dbReference type="STRING" id="1122192.SAMN02745673_02177"/>
<dbReference type="Pfam" id="PF00534">
    <property type="entry name" value="Glycos_transf_1"/>
    <property type="match status" value="1"/>
</dbReference>
<dbReference type="GO" id="GO:0016757">
    <property type="term" value="F:glycosyltransferase activity"/>
    <property type="evidence" value="ECO:0007669"/>
    <property type="project" value="InterPro"/>
</dbReference>
<dbReference type="OrthoDB" id="6286688at2"/>
<accession>A0A1T4QDS8</accession>
<evidence type="ECO:0000256" key="1">
    <source>
        <dbReference type="ARBA" id="ARBA00022679"/>
    </source>
</evidence>
<dbReference type="Proteomes" id="UP000190637">
    <property type="component" value="Unassembled WGS sequence"/>
</dbReference>